<accession>A0ABY0R3U6</accession>
<dbReference type="EMBL" id="FNHD01000028">
    <property type="protein sequence ID" value="SDM38122.1"/>
    <property type="molecule type" value="Genomic_DNA"/>
</dbReference>
<name>A0ABY0R3U6_9FLAO</name>
<protein>
    <submittedName>
        <fullName evidence="1">Uncharacterized protein</fullName>
    </submittedName>
</protein>
<sequence length="174" mass="20446">MIILIFLVNNMKSLFLKTILVLNLIFIYNCKAQTANDYIAFYNDVVPKLNTIVSNKTQFYGQNFSNFYNELQNKNINIAIIGYDTKDDIDPKLYVLKLYFNTVSMWGVASDNSFWFPSVNIYFENEIPAQIIDMVRQYQGQWNLVFEQFFANRKIEKIKFISINGYNSSDKTVK</sequence>
<gene>
    <name evidence="1" type="ORF">SAMN05216273_12823</name>
</gene>
<evidence type="ECO:0000313" key="2">
    <source>
        <dbReference type="Proteomes" id="UP000199242"/>
    </source>
</evidence>
<comment type="caution">
    <text evidence="1">The sequence shown here is derived from an EMBL/GenBank/DDBJ whole genome shotgun (WGS) entry which is preliminary data.</text>
</comment>
<dbReference type="Proteomes" id="UP000199242">
    <property type="component" value="Unassembled WGS sequence"/>
</dbReference>
<keyword evidence="2" id="KW-1185">Reference proteome</keyword>
<evidence type="ECO:0000313" key="1">
    <source>
        <dbReference type="EMBL" id="SDM38122.1"/>
    </source>
</evidence>
<reference evidence="1 2" key="1">
    <citation type="submission" date="2016-10" db="EMBL/GenBank/DDBJ databases">
        <authorList>
            <person name="Varghese N."/>
            <person name="Submissions S."/>
        </authorList>
    </citation>
    <scope>NUCLEOTIDE SEQUENCE [LARGE SCALE GENOMIC DNA]</scope>
    <source>
        <strain evidence="1 2">CGMCC 1.10941</strain>
    </source>
</reference>
<organism evidence="1 2">
    <name type="scientific">Chryseobacterium taihuense</name>
    <dbReference type="NCBI Taxonomy" id="1141221"/>
    <lineage>
        <taxon>Bacteria</taxon>
        <taxon>Pseudomonadati</taxon>
        <taxon>Bacteroidota</taxon>
        <taxon>Flavobacteriia</taxon>
        <taxon>Flavobacteriales</taxon>
        <taxon>Weeksellaceae</taxon>
        <taxon>Chryseobacterium group</taxon>
        <taxon>Chryseobacterium</taxon>
    </lineage>
</organism>
<proteinExistence type="predicted"/>